<feature type="transmembrane region" description="Helical" evidence="2">
    <location>
        <begin position="120"/>
        <end position="141"/>
    </location>
</feature>
<keyword evidence="2" id="KW-1133">Transmembrane helix</keyword>
<evidence type="ECO:0000256" key="2">
    <source>
        <dbReference type="SAM" id="Phobius"/>
    </source>
</evidence>
<name>A0A1V9Y9W1_ACHHY</name>
<feature type="transmembrane region" description="Helical" evidence="2">
    <location>
        <begin position="87"/>
        <end position="108"/>
    </location>
</feature>
<accession>A0A1V9Y9W1</accession>
<evidence type="ECO:0000256" key="1">
    <source>
        <dbReference type="SAM" id="MobiDB-lite"/>
    </source>
</evidence>
<comment type="caution">
    <text evidence="3">The sequence shown here is derived from an EMBL/GenBank/DDBJ whole genome shotgun (WGS) entry which is preliminary data.</text>
</comment>
<evidence type="ECO:0008006" key="5">
    <source>
        <dbReference type="Google" id="ProtNLM"/>
    </source>
</evidence>
<feature type="compositionally biased region" description="Low complexity" evidence="1">
    <location>
        <begin position="166"/>
        <end position="176"/>
    </location>
</feature>
<dbReference type="OrthoDB" id="63277at2759"/>
<feature type="transmembrane region" description="Helical" evidence="2">
    <location>
        <begin position="12"/>
        <end position="32"/>
    </location>
</feature>
<dbReference type="EMBL" id="JNBR01002443">
    <property type="protein sequence ID" value="OQR82469.1"/>
    <property type="molecule type" value="Genomic_DNA"/>
</dbReference>
<reference evidence="3 4" key="1">
    <citation type="journal article" date="2014" name="Genome Biol. Evol.">
        <title>The secreted proteins of Achlya hypogyna and Thraustotheca clavata identify the ancestral oomycete secretome and reveal gene acquisitions by horizontal gene transfer.</title>
        <authorList>
            <person name="Misner I."/>
            <person name="Blouin N."/>
            <person name="Leonard G."/>
            <person name="Richards T.A."/>
            <person name="Lane C.E."/>
        </authorList>
    </citation>
    <scope>NUCLEOTIDE SEQUENCE [LARGE SCALE GENOMIC DNA]</scope>
    <source>
        <strain evidence="3 4">ATCC 48635</strain>
    </source>
</reference>
<feature type="region of interest" description="Disordered" evidence="1">
    <location>
        <begin position="160"/>
        <end position="220"/>
    </location>
</feature>
<dbReference type="AlphaFoldDB" id="A0A1V9Y9W1"/>
<gene>
    <name evidence="3" type="ORF">ACHHYP_15974</name>
</gene>
<keyword evidence="2" id="KW-0472">Membrane</keyword>
<organism evidence="3 4">
    <name type="scientific">Achlya hypogyna</name>
    <name type="common">Oomycete</name>
    <name type="synonym">Protoachlya hypogyna</name>
    <dbReference type="NCBI Taxonomy" id="1202772"/>
    <lineage>
        <taxon>Eukaryota</taxon>
        <taxon>Sar</taxon>
        <taxon>Stramenopiles</taxon>
        <taxon>Oomycota</taxon>
        <taxon>Saprolegniomycetes</taxon>
        <taxon>Saprolegniales</taxon>
        <taxon>Achlyaceae</taxon>
        <taxon>Achlya</taxon>
    </lineage>
</organism>
<keyword evidence="4" id="KW-1185">Reference proteome</keyword>
<keyword evidence="2" id="KW-0812">Transmembrane</keyword>
<sequence>MSLAKRALAVTGARTLQVLVCIALIVAIFMSFDTVVYTPNGKIYRFTTTPMMLGLMAATAGMLFSLCYSIFVLALDRVEPDVLVERIFDFLLALCLALCGIFTATLGSCSVSDPETFHCSTYSAMTALTFVCAVVYAFSLVHSLVTLEISHPDAVENLVPRGNYGRASSPRRPSSPKADDTLTIMPRGNFGSVQPGAPKHGRDEDNTDELMPRGKFGSIV</sequence>
<protein>
    <recommendedName>
        <fullName evidence="5">MARVEL domain-containing protein</fullName>
    </recommendedName>
</protein>
<evidence type="ECO:0000313" key="4">
    <source>
        <dbReference type="Proteomes" id="UP000243579"/>
    </source>
</evidence>
<feature type="transmembrane region" description="Helical" evidence="2">
    <location>
        <begin position="52"/>
        <end position="75"/>
    </location>
</feature>
<proteinExistence type="predicted"/>
<dbReference type="Proteomes" id="UP000243579">
    <property type="component" value="Unassembled WGS sequence"/>
</dbReference>
<evidence type="ECO:0000313" key="3">
    <source>
        <dbReference type="EMBL" id="OQR82469.1"/>
    </source>
</evidence>